<evidence type="ECO:0000259" key="8">
    <source>
        <dbReference type="PROSITE" id="PS50109"/>
    </source>
</evidence>
<dbReference type="PRINTS" id="PR00344">
    <property type="entry name" value="BCTRLSENSOR"/>
</dbReference>
<dbReference type="PANTHER" id="PTHR43711">
    <property type="entry name" value="TWO-COMPONENT HISTIDINE KINASE"/>
    <property type="match status" value="1"/>
</dbReference>
<dbReference type="InterPro" id="IPR036890">
    <property type="entry name" value="HATPase_C_sf"/>
</dbReference>
<dbReference type="EMBL" id="VUNA01000009">
    <property type="protein sequence ID" value="MST70850.1"/>
    <property type="molecule type" value="Genomic_DNA"/>
</dbReference>
<dbReference type="CDD" id="cd00075">
    <property type="entry name" value="HATPase"/>
    <property type="match status" value="1"/>
</dbReference>
<dbReference type="SUPFAM" id="SSF55874">
    <property type="entry name" value="ATPase domain of HSP90 chaperone/DNA topoisomerase II/histidine kinase"/>
    <property type="match status" value="1"/>
</dbReference>
<dbReference type="GO" id="GO:0000160">
    <property type="term" value="P:phosphorelay signal transduction system"/>
    <property type="evidence" value="ECO:0007669"/>
    <property type="project" value="UniProtKB-KW"/>
</dbReference>
<sequence length="113" mass="12434">MIGSDTLVYRMLFNLMENAIRYNRPDGAVTISICKDEKFIQIRVADTGFGIPEQYRESIFQPFFRVDKSRSREHGGVGLGLSLVWEIAALHGGAVTVEESSGAGTVVLVTLRG</sequence>
<keyword evidence="4" id="KW-0597">Phosphoprotein</keyword>
<dbReference type="InterPro" id="IPR003594">
    <property type="entry name" value="HATPase_dom"/>
</dbReference>
<evidence type="ECO:0000256" key="6">
    <source>
        <dbReference type="ARBA" id="ARBA00022777"/>
    </source>
</evidence>
<dbReference type="FunFam" id="3.30.565.10:FF:000006">
    <property type="entry name" value="Sensor histidine kinase WalK"/>
    <property type="match status" value="1"/>
</dbReference>
<dbReference type="AlphaFoldDB" id="A0A6N7X5N8"/>
<comment type="subcellular location">
    <subcellularLocation>
        <location evidence="2">Membrane</location>
    </subcellularLocation>
</comment>
<keyword evidence="7" id="KW-0902">Two-component regulatory system</keyword>
<dbReference type="Pfam" id="PF02518">
    <property type="entry name" value="HATPase_c"/>
    <property type="match status" value="1"/>
</dbReference>
<evidence type="ECO:0000256" key="7">
    <source>
        <dbReference type="ARBA" id="ARBA00023012"/>
    </source>
</evidence>
<dbReference type="Gene3D" id="3.30.565.10">
    <property type="entry name" value="Histidine kinase-like ATPase, C-terminal domain"/>
    <property type="match status" value="1"/>
</dbReference>
<dbReference type="GO" id="GO:0004673">
    <property type="term" value="F:protein histidine kinase activity"/>
    <property type="evidence" value="ECO:0007669"/>
    <property type="project" value="UniProtKB-EC"/>
</dbReference>
<dbReference type="RefSeq" id="WP_154554412.1">
    <property type="nucleotide sequence ID" value="NZ_VUNA01000009.1"/>
</dbReference>
<keyword evidence="6 9" id="KW-0418">Kinase</keyword>
<reference evidence="9 10" key="1">
    <citation type="submission" date="2019-08" db="EMBL/GenBank/DDBJ databases">
        <title>In-depth cultivation of the pig gut microbiome towards novel bacterial diversity and tailored functional studies.</title>
        <authorList>
            <person name="Wylensek D."/>
            <person name="Hitch T.C.A."/>
            <person name="Clavel T."/>
        </authorList>
    </citation>
    <scope>NUCLEOTIDE SEQUENCE [LARGE SCALE GENOMIC DNA]</scope>
    <source>
        <strain evidence="9 10">WCA-MUC-591-APC-4B</strain>
    </source>
</reference>
<evidence type="ECO:0000256" key="4">
    <source>
        <dbReference type="ARBA" id="ARBA00022553"/>
    </source>
</evidence>
<dbReference type="InterPro" id="IPR004358">
    <property type="entry name" value="Sig_transdc_His_kin-like_C"/>
</dbReference>
<accession>A0A6N7X5N8</accession>
<dbReference type="EC" id="2.7.13.3" evidence="3"/>
<keyword evidence="10" id="KW-1185">Reference proteome</keyword>
<comment type="caution">
    <text evidence="9">The sequence shown here is derived from an EMBL/GenBank/DDBJ whole genome shotgun (WGS) entry which is preliminary data.</text>
</comment>
<organism evidence="9 10">
    <name type="scientific">Mogibacterium kristiansenii</name>
    <dbReference type="NCBI Taxonomy" id="2606708"/>
    <lineage>
        <taxon>Bacteria</taxon>
        <taxon>Bacillati</taxon>
        <taxon>Bacillota</taxon>
        <taxon>Clostridia</taxon>
        <taxon>Peptostreptococcales</taxon>
        <taxon>Anaerovoracaceae</taxon>
        <taxon>Mogibacterium</taxon>
    </lineage>
</organism>
<dbReference type="InterPro" id="IPR005467">
    <property type="entry name" value="His_kinase_dom"/>
</dbReference>
<gene>
    <name evidence="9" type="ORF">FYJ65_05795</name>
</gene>
<feature type="domain" description="Histidine kinase" evidence="8">
    <location>
        <begin position="1"/>
        <end position="113"/>
    </location>
</feature>
<evidence type="ECO:0000256" key="5">
    <source>
        <dbReference type="ARBA" id="ARBA00022679"/>
    </source>
</evidence>
<evidence type="ECO:0000313" key="10">
    <source>
        <dbReference type="Proteomes" id="UP000469424"/>
    </source>
</evidence>
<evidence type="ECO:0000256" key="1">
    <source>
        <dbReference type="ARBA" id="ARBA00000085"/>
    </source>
</evidence>
<proteinExistence type="predicted"/>
<evidence type="ECO:0000313" key="9">
    <source>
        <dbReference type="EMBL" id="MST70850.1"/>
    </source>
</evidence>
<protein>
    <recommendedName>
        <fullName evidence="3">histidine kinase</fullName>
        <ecNumber evidence="3">2.7.13.3</ecNumber>
    </recommendedName>
</protein>
<evidence type="ECO:0000256" key="3">
    <source>
        <dbReference type="ARBA" id="ARBA00012438"/>
    </source>
</evidence>
<name>A0A6N7X5N8_9FIRM</name>
<dbReference type="PROSITE" id="PS50109">
    <property type="entry name" value="HIS_KIN"/>
    <property type="match status" value="1"/>
</dbReference>
<comment type="catalytic activity">
    <reaction evidence="1">
        <text>ATP + protein L-histidine = ADP + protein N-phospho-L-histidine.</text>
        <dbReference type="EC" id="2.7.13.3"/>
    </reaction>
</comment>
<keyword evidence="5" id="KW-0808">Transferase</keyword>
<dbReference type="PANTHER" id="PTHR43711:SF26">
    <property type="entry name" value="SENSOR HISTIDINE KINASE RCSC"/>
    <property type="match status" value="1"/>
</dbReference>
<dbReference type="InterPro" id="IPR050736">
    <property type="entry name" value="Sensor_HK_Regulatory"/>
</dbReference>
<dbReference type="SMART" id="SM00387">
    <property type="entry name" value="HATPase_c"/>
    <property type="match status" value="1"/>
</dbReference>
<dbReference type="Proteomes" id="UP000469424">
    <property type="component" value="Unassembled WGS sequence"/>
</dbReference>
<evidence type="ECO:0000256" key="2">
    <source>
        <dbReference type="ARBA" id="ARBA00004370"/>
    </source>
</evidence>
<dbReference type="GO" id="GO:0016020">
    <property type="term" value="C:membrane"/>
    <property type="evidence" value="ECO:0007669"/>
    <property type="project" value="UniProtKB-SubCell"/>
</dbReference>